<reference evidence="3" key="1">
    <citation type="submission" date="2017-05" db="EMBL/GenBank/DDBJ databases">
        <authorList>
            <person name="Sung H."/>
        </authorList>
    </citation>
    <scope>NUCLEOTIDE SEQUENCE [LARGE SCALE GENOMIC DNA]</scope>
    <source>
        <strain evidence="3">AR23208</strain>
    </source>
</reference>
<keyword evidence="3" id="KW-1185">Reference proteome</keyword>
<dbReference type="Gene3D" id="3.30.450.40">
    <property type="match status" value="1"/>
</dbReference>
<dbReference type="InterPro" id="IPR029016">
    <property type="entry name" value="GAF-like_dom_sf"/>
</dbReference>
<accession>A0A1Y0IKD3</accession>
<proteinExistence type="predicted"/>
<keyword evidence="1" id="KW-0472">Membrane</keyword>
<sequence length="553" mass="62901">MALLIVLILVGGALLYWFNHRMQENFEQQVSELDTKAFLAGEIQQSMSSLMIEYRGYISYHLPDFKGRIAENQRGLIDGVAEFRKVALTESDREHLRFLEDASNRYSERVAEGVKLIEEGKFDVIERRAGEEGFLTFTDELRARHYKFTEELRLEQMALRAEYARRVDQHTLYYAEYLVLIALLIGLLAVQFARNVGGPLRTLALFSEHYEDAKIINLPYDKREDEIGYLTRILKQIFMRIKENERKLIEQSQELRLQQDEMMAQTEQLIIQQDEQHHTLVKMKEKESILAAQYELSSSLLNTLDQEELLLSIIRNLVRIQQADKGAVVLLDAGFPHASVGVGAAGMEQLVASLEESILPRLREEQNAFVVEREAVAADKGYHEGKMKLNDLILPVSARGGNVTALIILTRIGRRFGPDALKQVSALANQIALSINKLRVRELNLQIMDSIREGVLLFNAQGKLVQANRMWSEWMACEFQGLEPADATELLYGQIAVRVQQSAALTRFMQDALDGRLEADEKLLYQLADESGQAIGVSFVKTAGGTLFLHRKE</sequence>
<dbReference type="EMBL" id="CP021434">
    <property type="protein sequence ID" value="ARU60952.1"/>
    <property type="molecule type" value="Genomic_DNA"/>
</dbReference>
<evidence type="ECO:0000313" key="3">
    <source>
        <dbReference type="Proteomes" id="UP000195437"/>
    </source>
</evidence>
<gene>
    <name evidence="2" type="ORF">CBW65_07535</name>
</gene>
<evidence type="ECO:0000256" key="1">
    <source>
        <dbReference type="SAM" id="Phobius"/>
    </source>
</evidence>
<dbReference type="Proteomes" id="UP000195437">
    <property type="component" value="Chromosome"/>
</dbReference>
<keyword evidence="1" id="KW-0812">Transmembrane</keyword>
<keyword evidence="1" id="KW-1133">Transmembrane helix</keyword>
<name>A0A1Y0IKD3_9BACL</name>
<dbReference type="KEGG" id="tum:CBW65_07535"/>
<evidence type="ECO:0000313" key="2">
    <source>
        <dbReference type="EMBL" id="ARU60952.1"/>
    </source>
</evidence>
<dbReference type="AlphaFoldDB" id="A0A1Y0IKD3"/>
<organism evidence="2 3">
    <name type="scientific">Tumebacillus avium</name>
    <dbReference type="NCBI Taxonomy" id="1903704"/>
    <lineage>
        <taxon>Bacteria</taxon>
        <taxon>Bacillati</taxon>
        <taxon>Bacillota</taxon>
        <taxon>Bacilli</taxon>
        <taxon>Bacillales</taxon>
        <taxon>Alicyclobacillaceae</taxon>
        <taxon>Tumebacillus</taxon>
    </lineage>
</organism>
<evidence type="ECO:0008006" key="4">
    <source>
        <dbReference type="Google" id="ProtNLM"/>
    </source>
</evidence>
<protein>
    <recommendedName>
        <fullName evidence="4">GAF domain-containing protein</fullName>
    </recommendedName>
</protein>
<dbReference type="SUPFAM" id="SSF55781">
    <property type="entry name" value="GAF domain-like"/>
    <property type="match status" value="1"/>
</dbReference>
<feature type="transmembrane region" description="Helical" evidence="1">
    <location>
        <begin position="172"/>
        <end position="193"/>
    </location>
</feature>